<dbReference type="InterPro" id="IPR053017">
    <property type="entry name" value="Mito_Cit/Oxoglu_Carrier"/>
</dbReference>
<dbReference type="FunCoup" id="A0A1E5REE8">
    <property type="interactions" value="194"/>
</dbReference>
<dbReference type="PROSITE" id="PS50920">
    <property type="entry name" value="SOLCAR"/>
    <property type="match status" value="2"/>
</dbReference>
<dbReference type="OrthoDB" id="10253709at2759"/>
<evidence type="ECO:0000256" key="5">
    <source>
        <dbReference type="PROSITE-ProRule" id="PRU00282"/>
    </source>
</evidence>
<organism evidence="7 8">
    <name type="scientific">Hanseniaspora osmophila</name>
    <dbReference type="NCBI Taxonomy" id="56408"/>
    <lineage>
        <taxon>Eukaryota</taxon>
        <taxon>Fungi</taxon>
        <taxon>Dikarya</taxon>
        <taxon>Ascomycota</taxon>
        <taxon>Saccharomycotina</taxon>
        <taxon>Saccharomycetes</taxon>
        <taxon>Saccharomycodales</taxon>
        <taxon>Saccharomycodaceae</taxon>
        <taxon>Hanseniaspora</taxon>
    </lineage>
</organism>
<dbReference type="GO" id="GO:0006843">
    <property type="term" value="P:mitochondrial citrate transmembrane transport"/>
    <property type="evidence" value="ECO:0007669"/>
    <property type="project" value="TreeGrafter"/>
</dbReference>
<evidence type="ECO:0000256" key="4">
    <source>
        <dbReference type="ARBA" id="ARBA00023136"/>
    </source>
</evidence>
<reference evidence="8" key="1">
    <citation type="journal article" date="2016" name="Genome Announc.">
        <title>Genome sequences of three species of Hanseniaspora isolated from spontaneous wine fermentations.</title>
        <authorList>
            <person name="Sternes P.R."/>
            <person name="Lee D."/>
            <person name="Kutyna D.R."/>
            <person name="Borneman A.R."/>
        </authorList>
    </citation>
    <scope>NUCLEOTIDE SEQUENCE [LARGE SCALE GENOMIC DNA]</scope>
    <source>
        <strain evidence="8">AWRI3579</strain>
    </source>
</reference>
<dbReference type="GO" id="GO:0016020">
    <property type="term" value="C:membrane"/>
    <property type="evidence" value="ECO:0007669"/>
    <property type="project" value="UniProtKB-SubCell"/>
</dbReference>
<dbReference type="Pfam" id="PF00153">
    <property type="entry name" value="Mito_carr"/>
    <property type="match status" value="3"/>
</dbReference>
<dbReference type="PANTHER" id="PTHR46982">
    <property type="entry name" value="CITRATE/OXOGLUTARATE CARRIER PROTEIN"/>
    <property type="match status" value="1"/>
</dbReference>
<dbReference type="AlphaFoldDB" id="A0A1E5REE8"/>
<evidence type="ECO:0000256" key="3">
    <source>
        <dbReference type="ARBA" id="ARBA00022989"/>
    </source>
</evidence>
<dbReference type="Proteomes" id="UP000095728">
    <property type="component" value="Unassembled WGS sequence"/>
</dbReference>
<comment type="similarity">
    <text evidence="6">Belongs to the mitochondrial carrier (TC 2.A.29) family.</text>
</comment>
<evidence type="ECO:0000256" key="2">
    <source>
        <dbReference type="ARBA" id="ARBA00022692"/>
    </source>
</evidence>
<dbReference type="InParanoid" id="A0A1E5REE8"/>
<dbReference type="Gene3D" id="1.50.40.10">
    <property type="entry name" value="Mitochondrial carrier domain"/>
    <property type="match status" value="1"/>
</dbReference>
<keyword evidence="2 5" id="KW-0812">Transmembrane</keyword>
<feature type="repeat" description="Solcar" evidence="5">
    <location>
        <begin position="212"/>
        <end position="297"/>
    </location>
</feature>
<dbReference type="GO" id="GO:0005371">
    <property type="term" value="F:tricarboxylate secondary active transmembrane transporter activity"/>
    <property type="evidence" value="ECO:0007669"/>
    <property type="project" value="TreeGrafter"/>
</dbReference>
<dbReference type="EMBL" id="LPNM01000007">
    <property type="protein sequence ID" value="OEJ85289.1"/>
    <property type="molecule type" value="Genomic_DNA"/>
</dbReference>
<keyword evidence="8" id="KW-1185">Reference proteome</keyword>
<gene>
    <name evidence="7" type="ORF">AWRI3579_g2104</name>
</gene>
<dbReference type="InterPro" id="IPR023395">
    <property type="entry name" value="MCP_dom_sf"/>
</dbReference>
<proteinExistence type="inferred from homology"/>
<keyword evidence="4 5" id="KW-0472">Membrane</keyword>
<evidence type="ECO:0000256" key="1">
    <source>
        <dbReference type="ARBA" id="ARBA00004141"/>
    </source>
</evidence>
<dbReference type="InterPro" id="IPR018108">
    <property type="entry name" value="MCP_transmembrane"/>
</dbReference>
<comment type="subcellular location">
    <subcellularLocation>
        <location evidence="1">Membrane</location>
        <topology evidence="1">Multi-pass membrane protein</topology>
    </subcellularLocation>
</comment>
<name>A0A1E5REE8_9ASCO</name>
<evidence type="ECO:0000313" key="8">
    <source>
        <dbReference type="Proteomes" id="UP000095728"/>
    </source>
</evidence>
<feature type="repeat" description="Solcar" evidence="5">
    <location>
        <begin position="105"/>
        <end position="196"/>
    </location>
</feature>
<dbReference type="SUPFAM" id="SSF103506">
    <property type="entry name" value="Mitochondrial carrier"/>
    <property type="match status" value="1"/>
</dbReference>
<keyword evidence="3" id="KW-1133">Transmembrane helix</keyword>
<accession>A0A1E5REE8</accession>
<comment type="caution">
    <text evidence="7">The sequence shown here is derived from an EMBL/GenBank/DDBJ whole genome shotgun (WGS) entry which is preliminary data.</text>
</comment>
<protein>
    <submittedName>
        <fullName evidence="7">Citrate/oxoglutarate carrier protein</fullName>
    </submittedName>
</protein>
<keyword evidence="6" id="KW-0813">Transport</keyword>
<evidence type="ECO:0000313" key="7">
    <source>
        <dbReference type="EMBL" id="OEJ85289.1"/>
    </source>
</evidence>
<evidence type="ECO:0000256" key="6">
    <source>
        <dbReference type="RuleBase" id="RU000488"/>
    </source>
</evidence>
<dbReference type="STRING" id="56408.A0A1E5REE8"/>
<dbReference type="GO" id="GO:0005739">
    <property type="term" value="C:mitochondrion"/>
    <property type="evidence" value="ECO:0007669"/>
    <property type="project" value="TreeGrafter"/>
</dbReference>
<dbReference type="GO" id="GO:0015742">
    <property type="term" value="P:alpha-ketoglutarate transport"/>
    <property type="evidence" value="ECO:0007669"/>
    <property type="project" value="TreeGrafter"/>
</dbReference>
<dbReference type="PANTHER" id="PTHR46982:SF1">
    <property type="entry name" value="CITRATE_OXOGLUTARATE CARRIER PROTEIN"/>
    <property type="match status" value="1"/>
</dbReference>
<sequence length="308" mass="33955">MAQPAQTATIEKKPVSVSNLALGAFLNLCEVVTLGQPLEVTKTTLAANRTFSIGQATRHIWARGGIKGFFQGLWPWAVIEASTKGAALMFVSSEVEYLSKKYFQWGPLAAGAMGGIAGGCAQAYFTMGFCTCMKTVEITRTKGSPEQLAKSSFQVFKEIYAKEGFIGINRGVNAVALRQMSNWGLRFAFSRYTEDVIRKVTGKPESVPLSATERIMASFSAAFAPCLNQFFEVARIELQSKTPNPERPKNMNIYTCLKYIYRTSGWKGLYKGVTLRMALSGYQSLFMIGIGGHIKDLWAKKEAQLKLK</sequence>